<dbReference type="CDD" id="cd03114">
    <property type="entry name" value="MMAA-like"/>
    <property type="match status" value="1"/>
</dbReference>
<dbReference type="InterPro" id="IPR027417">
    <property type="entry name" value="P-loop_NTPase"/>
</dbReference>
<protein>
    <submittedName>
        <fullName evidence="3">Putative periplasmic protein kinase ArgK and related GTPases of G3E family</fullName>
    </submittedName>
</protein>
<dbReference type="Pfam" id="PF03308">
    <property type="entry name" value="MeaB"/>
    <property type="match status" value="1"/>
</dbReference>
<dbReference type="SUPFAM" id="SSF52540">
    <property type="entry name" value="P-loop containing nucleoside triphosphate hydrolases"/>
    <property type="match status" value="1"/>
</dbReference>
<sequence length="358" mass="39863">MSEKPTKSALSESESKPGSASVNPESGRRIRNFRKNRFNEKAILDRLLKGNKTALGQAITLIESNQQAHQSKAEFLVEGALPYAQKSVRIGITGVPGVGKSTFIESFGNHLIEKGHKVAVLAVDPSSSVSHGSILGDKTRMEKLVTREHAFIRPSPSGDSLGGVARKTRESILLCEAAGFDVILIETVGVGQSETTVHSMTDFFLLLKLAGAGDELQGIKRGIIEMADGIVINKADGDNIKRARDAKLEFNRALHLYPEKESQWKPKVQLCSGLHGEGISEVWEMISEYHKKVQENGFFEKNRHEQNKFWLFQTINEYLKNRFYQNEQVKIALKEQLELIEQHKTTAFAAAKLLLNIR</sequence>
<keyword evidence="3" id="KW-0418">Kinase</keyword>
<dbReference type="GO" id="GO:0005525">
    <property type="term" value="F:GTP binding"/>
    <property type="evidence" value="ECO:0007669"/>
    <property type="project" value="InterPro"/>
</dbReference>
<feature type="region of interest" description="Disordered" evidence="2">
    <location>
        <begin position="1"/>
        <end position="33"/>
    </location>
</feature>
<dbReference type="InterPro" id="IPR005129">
    <property type="entry name" value="GTPase_ArgK"/>
</dbReference>
<dbReference type="InterPro" id="IPR003593">
    <property type="entry name" value="AAA+_ATPase"/>
</dbReference>
<evidence type="ECO:0000313" key="4">
    <source>
        <dbReference type="Proteomes" id="UP000186230"/>
    </source>
</evidence>
<dbReference type="Gene3D" id="1.20.5.170">
    <property type="match status" value="1"/>
</dbReference>
<dbReference type="GO" id="GO:0016301">
    <property type="term" value="F:kinase activity"/>
    <property type="evidence" value="ECO:0007669"/>
    <property type="project" value="UniProtKB-KW"/>
</dbReference>
<dbReference type="KEGG" id="gfl:GRFL_2344"/>
<dbReference type="AlphaFoldDB" id="A0A1L7I639"/>
<proteinExistence type="inferred from homology"/>
<dbReference type="NCBIfam" id="TIGR00750">
    <property type="entry name" value="lao"/>
    <property type="match status" value="1"/>
</dbReference>
<comment type="similarity">
    <text evidence="1">Belongs to the SIMIBI class G3E GTPase family. ArgK/MeaB subfamily.</text>
</comment>
<name>A0A1L7I639_9FLAO</name>
<accession>A0A1L7I639</accession>
<reference evidence="3 4" key="1">
    <citation type="submission" date="2016-07" db="EMBL/GenBank/DDBJ databases">
        <title>Multi-omics approach to identify versatile polysaccharide utilization systems of a marine flavobacterium Gramella flava.</title>
        <authorList>
            <person name="Tang K."/>
        </authorList>
    </citation>
    <scope>NUCLEOTIDE SEQUENCE [LARGE SCALE GENOMIC DNA]</scope>
    <source>
        <strain evidence="3 4">JLT2011</strain>
    </source>
</reference>
<organism evidence="3 4">
    <name type="scientific">Christiangramia flava JLT2011</name>
    <dbReference type="NCBI Taxonomy" id="1229726"/>
    <lineage>
        <taxon>Bacteria</taxon>
        <taxon>Pseudomonadati</taxon>
        <taxon>Bacteroidota</taxon>
        <taxon>Flavobacteriia</taxon>
        <taxon>Flavobacteriales</taxon>
        <taxon>Flavobacteriaceae</taxon>
        <taxon>Christiangramia</taxon>
    </lineage>
</organism>
<dbReference type="OrthoDB" id="9778292at2"/>
<dbReference type="EMBL" id="CP016359">
    <property type="protein sequence ID" value="APU69068.1"/>
    <property type="molecule type" value="Genomic_DNA"/>
</dbReference>
<feature type="compositionally biased region" description="Polar residues" evidence="2">
    <location>
        <begin position="8"/>
        <end position="24"/>
    </location>
</feature>
<dbReference type="SMART" id="SM00382">
    <property type="entry name" value="AAA"/>
    <property type="match status" value="1"/>
</dbReference>
<dbReference type="Gene3D" id="3.40.50.300">
    <property type="entry name" value="P-loop containing nucleotide triphosphate hydrolases"/>
    <property type="match status" value="1"/>
</dbReference>
<dbReference type="Proteomes" id="UP000186230">
    <property type="component" value="Chromosome"/>
</dbReference>
<keyword evidence="3" id="KW-0808">Transferase</keyword>
<dbReference type="Gene3D" id="1.10.287.130">
    <property type="match status" value="1"/>
</dbReference>
<gene>
    <name evidence="3" type="ORF">GRFL_2344</name>
</gene>
<evidence type="ECO:0000256" key="2">
    <source>
        <dbReference type="SAM" id="MobiDB-lite"/>
    </source>
</evidence>
<dbReference type="GO" id="GO:0005737">
    <property type="term" value="C:cytoplasm"/>
    <property type="evidence" value="ECO:0007669"/>
    <property type="project" value="TreeGrafter"/>
</dbReference>
<dbReference type="PANTHER" id="PTHR23408:SF3">
    <property type="entry name" value="METHYLMALONIC ACIDURIA TYPE A PROTEIN, MITOCHONDRIAL"/>
    <property type="match status" value="1"/>
</dbReference>
<dbReference type="NCBIfam" id="NF006958">
    <property type="entry name" value="PRK09435.1"/>
    <property type="match status" value="1"/>
</dbReference>
<dbReference type="PANTHER" id="PTHR23408">
    <property type="entry name" value="METHYLMALONYL-COA MUTASE"/>
    <property type="match status" value="1"/>
</dbReference>
<dbReference type="GO" id="GO:0003924">
    <property type="term" value="F:GTPase activity"/>
    <property type="evidence" value="ECO:0007669"/>
    <property type="project" value="InterPro"/>
</dbReference>
<keyword evidence="4" id="KW-1185">Reference proteome</keyword>
<evidence type="ECO:0000256" key="1">
    <source>
        <dbReference type="ARBA" id="ARBA00009625"/>
    </source>
</evidence>
<dbReference type="RefSeq" id="WP_083644766.1">
    <property type="nucleotide sequence ID" value="NZ_AMRU01000011.1"/>
</dbReference>
<dbReference type="STRING" id="1229726.GRFL_2344"/>
<evidence type="ECO:0000313" key="3">
    <source>
        <dbReference type="EMBL" id="APU69068.1"/>
    </source>
</evidence>